<dbReference type="AlphaFoldDB" id="A0A645HZ67"/>
<dbReference type="GO" id="GO:0004673">
    <property type="term" value="F:protein histidine kinase activity"/>
    <property type="evidence" value="ECO:0007669"/>
    <property type="project" value="UniProtKB-EC"/>
</dbReference>
<dbReference type="Gene3D" id="3.30.565.10">
    <property type="entry name" value="Histidine kinase-like ATPase, C-terminal domain"/>
    <property type="match status" value="1"/>
</dbReference>
<evidence type="ECO:0000256" key="4">
    <source>
        <dbReference type="ARBA" id="ARBA00022553"/>
    </source>
</evidence>
<comment type="subcellular location">
    <subcellularLocation>
        <location evidence="2">Membrane</location>
    </subcellularLocation>
</comment>
<dbReference type="SMART" id="SM00387">
    <property type="entry name" value="HATPase_c"/>
    <property type="match status" value="1"/>
</dbReference>
<dbReference type="PANTHER" id="PTHR45436:SF9">
    <property type="entry name" value="SENSOR PROTEIN"/>
    <property type="match status" value="1"/>
</dbReference>
<feature type="domain" description="Histidine kinase" evidence="10">
    <location>
        <begin position="1"/>
        <end position="108"/>
    </location>
</feature>
<evidence type="ECO:0000256" key="7">
    <source>
        <dbReference type="ARBA" id="ARBA00022777"/>
    </source>
</evidence>
<proteinExistence type="predicted"/>
<gene>
    <name evidence="11" type="primary">czcS</name>
    <name evidence="11" type="ORF">SDC9_188990</name>
</gene>
<sequence>MALLRRLLSNLLNNAARHAYPGSAIVIRIRPEADGRIELSVINRGEAIPADSLPQIFDRFFRVDTARSQGHQNHGLGLAIVSAIARMHGGEAFAQSARGETRIGVRLA</sequence>
<keyword evidence="4" id="KW-0597">Phosphoprotein</keyword>
<dbReference type="GO" id="GO:0000160">
    <property type="term" value="P:phosphorelay signal transduction system"/>
    <property type="evidence" value="ECO:0007669"/>
    <property type="project" value="TreeGrafter"/>
</dbReference>
<dbReference type="CDD" id="cd00075">
    <property type="entry name" value="HATPase"/>
    <property type="match status" value="1"/>
</dbReference>
<name>A0A645HZ67_9ZZZZ</name>
<dbReference type="InterPro" id="IPR004358">
    <property type="entry name" value="Sig_transdc_His_kin-like_C"/>
</dbReference>
<evidence type="ECO:0000313" key="11">
    <source>
        <dbReference type="EMBL" id="MPN41444.1"/>
    </source>
</evidence>
<evidence type="ECO:0000256" key="8">
    <source>
        <dbReference type="ARBA" id="ARBA00022989"/>
    </source>
</evidence>
<dbReference type="InterPro" id="IPR005467">
    <property type="entry name" value="His_kinase_dom"/>
</dbReference>
<accession>A0A645HZ67</accession>
<protein>
    <recommendedName>
        <fullName evidence="3">histidine kinase</fullName>
        <ecNumber evidence="3">2.7.13.3</ecNumber>
    </recommendedName>
</protein>
<keyword evidence="8" id="KW-1133">Transmembrane helix</keyword>
<organism evidence="11">
    <name type="scientific">bioreactor metagenome</name>
    <dbReference type="NCBI Taxonomy" id="1076179"/>
    <lineage>
        <taxon>unclassified sequences</taxon>
        <taxon>metagenomes</taxon>
        <taxon>ecological metagenomes</taxon>
    </lineage>
</organism>
<evidence type="ECO:0000256" key="9">
    <source>
        <dbReference type="ARBA" id="ARBA00023136"/>
    </source>
</evidence>
<dbReference type="EMBL" id="VSSQ01098488">
    <property type="protein sequence ID" value="MPN41444.1"/>
    <property type="molecule type" value="Genomic_DNA"/>
</dbReference>
<keyword evidence="6" id="KW-0812">Transmembrane</keyword>
<keyword evidence="7" id="KW-0418">Kinase</keyword>
<dbReference type="PRINTS" id="PR00344">
    <property type="entry name" value="BCTRLSENSOR"/>
</dbReference>
<keyword evidence="5 11" id="KW-0808">Transferase</keyword>
<dbReference type="InterPro" id="IPR036890">
    <property type="entry name" value="HATPase_C_sf"/>
</dbReference>
<evidence type="ECO:0000256" key="1">
    <source>
        <dbReference type="ARBA" id="ARBA00000085"/>
    </source>
</evidence>
<evidence type="ECO:0000256" key="6">
    <source>
        <dbReference type="ARBA" id="ARBA00022692"/>
    </source>
</evidence>
<comment type="catalytic activity">
    <reaction evidence="1">
        <text>ATP + protein L-histidine = ADP + protein N-phospho-L-histidine.</text>
        <dbReference type="EC" id="2.7.13.3"/>
    </reaction>
</comment>
<evidence type="ECO:0000256" key="5">
    <source>
        <dbReference type="ARBA" id="ARBA00022679"/>
    </source>
</evidence>
<dbReference type="PANTHER" id="PTHR45436">
    <property type="entry name" value="SENSOR HISTIDINE KINASE YKOH"/>
    <property type="match status" value="1"/>
</dbReference>
<dbReference type="SUPFAM" id="SSF55874">
    <property type="entry name" value="ATPase domain of HSP90 chaperone/DNA topoisomerase II/histidine kinase"/>
    <property type="match status" value="1"/>
</dbReference>
<evidence type="ECO:0000256" key="3">
    <source>
        <dbReference type="ARBA" id="ARBA00012438"/>
    </source>
</evidence>
<evidence type="ECO:0000259" key="10">
    <source>
        <dbReference type="PROSITE" id="PS50109"/>
    </source>
</evidence>
<evidence type="ECO:0000256" key="2">
    <source>
        <dbReference type="ARBA" id="ARBA00004370"/>
    </source>
</evidence>
<reference evidence="11" key="1">
    <citation type="submission" date="2019-08" db="EMBL/GenBank/DDBJ databases">
        <authorList>
            <person name="Kucharzyk K."/>
            <person name="Murdoch R.W."/>
            <person name="Higgins S."/>
            <person name="Loffler F."/>
        </authorList>
    </citation>
    <scope>NUCLEOTIDE SEQUENCE</scope>
</reference>
<dbReference type="InterPro" id="IPR050428">
    <property type="entry name" value="TCS_sensor_his_kinase"/>
</dbReference>
<comment type="caution">
    <text evidence="11">The sequence shown here is derived from an EMBL/GenBank/DDBJ whole genome shotgun (WGS) entry which is preliminary data.</text>
</comment>
<dbReference type="EC" id="2.7.13.3" evidence="3"/>
<dbReference type="InterPro" id="IPR003594">
    <property type="entry name" value="HATPase_dom"/>
</dbReference>
<dbReference type="GO" id="GO:0005886">
    <property type="term" value="C:plasma membrane"/>
    <property type="evidence" value="ECO:0007669"/>
    <property type="project" value="TreeGrafter"/>
</dbReference>
<keyword evidence="9" id="KW-0472">Membrane</keyword>
<dbReference type="Pfam" id="PF02518">
    <property type="entry name" value="HATPase_c"/>
    <property type="match status" value="1"/>
</dbReference>
<dbReference type="PROSITE" id="PS50109">
    <property type="entry name" value="HIS_KIN"/>
    <property type="match status" value="1"/>
</dbReference>